<keyword evidence="15" id="KW-1185">Reference proteome</keyword>
<dbReference type="GO" id="GO:0005524">
    <property type="term" value="F:ATP binding"/>
    <property type="evidence" value="ECO:0007669"/>
    <property type="project" value="UniProtKB-KW"/>
</dbReference>
<proteinExistence type="inferred from homology"/>
<evidence type="ECO:0000256" key="5">
    <source>
        <dbReference type="ARBA" id="ARBA00022821"/>
    </source>
</evidence>
<dbReference type="EMBL" id="JAAALK010000289">
    <property type="protein sequence ID" value="KAG8050582.1"/>
    <property type="molecule type" value="Genomic_DNA"/>
</dbReference>
<dbReference type="GO" id="GO:0009626">
    <property type="term" value="P:plant-type hypersensitive response"/>
    <property type="evidence" value="ECO:0007669"/>
    <property type="project" value="UniProtKB-ARBA"/>
</dbReference>
<sequence length="1004" mass="112788">MHAATMTPRQATGLLLTELALGLVELALGLVEHGHEALPSPEGTLLGVHFENDRSIAACCGGWEIARDRVEGEEQEKERSRGRSWMTSSASAADPSRHLSTPAAGRNRARSGHGVPGEFDSSVSSFLYFSYGRTRRKIHFTVTRGSKALHTPLGSPSSSKLMAEAVVLAISKIGIVLGDEAINYFREKLSAKGTELRELPDNIELIGGELRMMNRVIEDLNATNVSINVVKGWTEELRKVAYHVEDVVDKFSYHAFQLQEKGPLTRAFRRGHYGNVFSEIAGEITKIKGEIEHVQKLQHGWFPSVQIVQGNPAAIERQGSQSCLLDLVQDDDLVGIKESRGKLIEWLDCNKPGSTVITVSGMGGLGKSSLVANVYDRVKESFGVTAWIVVSQTYTVDALLRELLRKIGYTEDPLSAAMDKMDIHDLKIEIRKKLQGYRNCLVVLDDVWKKDVYDQMHDIFKNIQASQVIITTRREDVASLAPSERHLELQPLCMTDTFDLFCKRAFKNDQKCPPELHKLATSIVDRCKGLPLGIVSMGSLMSSKETEHAWSDSDIQSIPVLFPEDHTMSRESLIRQWVAEGFVVSIENNTPEDVAELNLMDLIARNMLQVVDYDELGRVITCKMHDILHELALCTAKDEKFGSANDHGTMIQMDKDVRRLSSCAWRDSDVSRLNFPLLRTLISLEAITSTPHMLDSILTGSSYLTVLELQDSAITEVPKSIEHMFNLRYIGLRRTKIKLLPESIEKLSNLQTLDIKQTKIERLPRGIDKVKKLRHLLADKFLDDKQEEFQYFIGVQPPKQLSNLVELQTLETVHASDDLADQLDKLRKLQSLWISSTSHFAWRQSKRLHRLIVRGRWAAGTLQCPIFRNHGRNLKYLALSWSGLQEDPLLLLAPLVPNLVCLRLNRVSSAETLVISGGCFPKMKTLVLKNMPNVSQLMIGEGALPIIEGLYLESVPKLNKIPENIESLGSLKKLWLLGLHKDFRANWDKNGMHHKMTNVIDLRV</sequence>
<evidence type="ECO:0000259" key="13">
    <source>
        <dbReference type="Pfam" id="PF23598"/>
    </source>
</evidence>
<evidence type="ECO:0000259" key="11">
    <source>
        <dbReference type="Pfam" id="PF18052"/>
    </source>
</evidence>
<dbReference type="FunFam" id="1.10.10.10:FF:000322">
    <property type="entry name" value="Probable disease resistance protein At1g63360"/>
    <property type="match status" value="1"/>
</dbReference>
<feature type="signal peptide" evidence="9">
    <location>
        <begin position="1"/>
        <end position="29"/>
    </location>
</feature>
<dbReference type="Proteomes" id="UP000729402">
    <property type="component" value="Unassembled WGS sequence"/>
</dbReference>
<evidence type="ECO:0000256" key="1">
    <source>
        <dbReference type="ARBA" id="ARBA00008894"/>
    </source>
</evidence>
<dbReference type="PANTHER" id="PTHR36766:SF70">
    <property type="entry name" value="DISEASE RESISTANCE PROTEIN RGA4"/>
    <property type="match status" value="1"/>
</dbReference>
<dbReference type="Pfam" id="PF18052">
    <property type="entry name" value="Rx_N"/>
    <property type="match status" value="1"/>
</dbReference>
<feature type="domain" description="Disease resistance N-terminal" evidence="11">
    <location>
        <begin position="169"/>
        <end position="262"/>
    </location>
</feature>
<dbReference type="InterPro" id="IPR002182">
    <property type="entry name" value="NB-ARC"/>
</dbReference>
<dbReference type="InterPro" id="IPR055414">
    <property type="entry name" value="LRR_R13L4/SHOC2-like"/>
</dbReference>
<keyword evidence="6" id="KW-0067">ATP-binding</keyword>
<evidence type="ECO:0000256" key="7">
    <source>
        <dbReference type="ARBA" id="ARBA00023054"/>
    </source>
</evidence>
<keyword evidence="2" id="KW-0433">Leucine-rich repeat</keyword>
<feature type="domain" description="NB-ARC" evidence="10">
    <location>
        <begin position="339"/>
        <end position="510"/>
    </location>
</feature>
<keyword evidence="7" id="KW-0175">Coiled coil</keyword>
<keyword evidence="4" id="KW-0547">Nucleotide-binding</keyword>
<dbReference type="Pfam" id="PF23598">
    <property type="entry name" value="LRR_14"/>
    <property type="match status" value="1"/>
</dbReference>
<evidence type="ECO:0000256" key="6">
    <source>
        <dbReference type="ARBA" id="ARBA00022840"/>
    </source>
</evidence>
<comment type="similarity">
    <text evidence="1">Belongs to the disease resistance NB-LRR family.</text>
</comment>
<evidence type="ECO:0000256" key="3">
    <source>
        <dbReference type="ARBA" id="ARBA00022737"/>
    </source>
</evidence>
<feature type="domain" description="Disease resistance protein winged helix" evidence="12">
    <location>
        <begin position="561"/>
        <end position="632"/>
    </location>
</feature>
<evidence type="ECO:0000259" key="10">
    <source>
        <dbReference type="Pfam" id="PF00931"/>
    </source>
</evidence>
<comment type="caution">
    <text evidence="14">The sequence shown here is derived from an EMBL/GenBank/DDBJ whole genome shotgun (WGS) entry which is preliminary data.</text>
</comment>
<dbReference type="GO" id="GO:0002758">
    <property type="term" value="P:innate immune response-activating signaling pathway"/>
    <property type="evidence" value="ECO:0007669"/>
    <property type="project" value="UniProtKB-ARBA"/>
</dbReference>
<feature type="chain" id="PRO_5035270246" description="Disease resistance protein RPM1" evidence="9">
    <location>
        <begin position="30"/>
        <end position="1004"/>
    </location>
</feature>
<feature type="region of interest" description="Disordered" evidence="8">
    <location>
        <begin position="70"/>
        <end position="116"/>
    </location>
</feature>
<name>A0A8J5UYY1_ZIZPA</name>
<dbReference type="Pfam" id="PF00931">
    <property type="entry name" value="NB-ARC"/>
    <property type="match status" value="1"/>
</dbReference>
<dbReference type="GO" id="GO:0042742">
    <property type="term" value="P:defense response to bacterium"/>
    <property type="evidence" value="ECO:0007669"/>
    <property type="project" value="UniProtKB-ARBA"/>
</dbReference>
<protein>
    <recommendedName>
        <fullName evidence="16">Disease resistance protein RPM1</fullName>
    </recommendedName>
</protein>
<evidence type="ECO:0000256" key="9">
    <source>
        <dbReference type="SAM" id="SignalP"/>
    </source>
</evidence>
<evidence type="ECO:0000256" key="4">
    <source>
        <dbReference type="ARBA" id="ARBA00022741"/>
    </source>
</evidence>
<dbReference type="PANTHER" id="PTHR36766">
    <property type="entry name" value="PLANT BROAD-SPECTRUM MILDEW RESISTANCE PROTEIN RPW8"/>
    <property type="match status" value="1"/>
</dbReference>
<reference evidence="14" key="2">
    <citation type="submission" date="2021-02" db="EMBL/GenBank/DDBJ databases">
        <authorList>
            <person name="Kimball J.A."/>
            <person name="Haas M.W."/>
            <person name="Macchietto M."/>
            <person name="Kono T."/>
            <person name="Duquette J."/>
            <person name="Shao M."/>
        </authorList>
    </citation>
    <scope>NUCLEOTIDE SEQUENCE</scope>
    <source>
        <tissue evidence="14">Fresh leaf tissue</tissue>
    </source>
</reference>
<dbReference type="InterPro" id="IPR058922">
    <property type="entry name" value="WHD_DRP"/>
</dbReference>
<evidence type="ECO:0000259" key="12">
    <source>
        <dbReference type="Pfam" id="PF23559"/>
    </source>
</evidence>
<feature type="compositionally biased region" description="Basic and acidic residues" evidence="8">
    <location>
        <begin position="70"/>
        <end position="81"/>
    </location>
</feature>
<dbReference type="InterPro" id="IPR041118">
    <property type="entry name" value="Rx_N"/>
</dbReference>
<evidence type="ECO:0000256" key="2">
    <source>
        <dbReference type="ARBA" id="ARBA00022614"/>
    </source>
</evidence>
<evidence type="ECO:0000313" key="14">
    <source>
        <dbReference type="EMBL" id="KAG8050582.1"/>
    </source>
</evidence>
<dbReference type="Pfam" id="PF23559">
    <property type="entry name" value="WHD_DRP"/>
    <property type="match status" value="1"/>
</dbReference>
<evidence type="ECO:0008006" key="16">
    <source>
        <dbReference type="Google" id="ProtNLM"/>
    </source>
</evidence>
<keyword evidence="3" id="KW-0677">Repeat</keyword>
<organism evidence="14 15">
    <name type="scientific">Zizania palustris</name>
    <name type="common">Northern wild rice</name>
    <dbReference type="NCBI Taxonomy" id="103762"/>
    <lineage>
        <taxon>Eukaryota</taxon>
        <taxon>Viridiplantae</taxon>
        <taxon>Streptophyta</taxon>
        <taxon>Embryophyta</taxon>
        <taxon>Tracheophyta</taxon>
        <taxon>Spermatophyta</taxon>
        <taxon>Magnoliopsida</taxon>
        <taxon>Liliopsida</taxon>
        <taxon>Poales</taxon>
        <taxon>Poaceae</taxon>
        <taxon>BOP clade</taxon>
        <taxon>Oryzoideae</taxon>
        <taxon>Oryzeae</taxon>
        <taxon>Zizaniinae</taxon>
        <taxon>Zizania</taxon>
    </lineage>
</organism>
<keyword evidence="9" id="KW-0732">Signal</keyword>
<evidence type="ECO:0000256" key="8">
    <source>
        <dbReference type="SAM" id="MobiDB-lite"/>
    </source>
</evidence>
<gene>
    <name evidence="14" type="ORF">GUJ93_ZPchr0009g1212</name>
</gene>
<reference evidence="14" key="1">
    <citation type="journal article" date="2021" name="bioRxiv">
        <title>Whole Genome Assembly and Annotation of Northern Wild Rice, Zizania palustris L., Supports a Whole Genome Duplication in the Zizania Genus.</title>
        <authorList>
            <person name="Haas M."/>
            <person name="Kono T."/>
            <person name="Macchietto M."/>
            <person name="Millas R."/>
            <person name="McGilp L."/>
            <person name="Shao M."/>
            <person name="Duquette J."/>
            <person name="Hirsch C.N."/>
            <person name="Kimball J."/>
        </authorList>
    </citation>
    <scope>NUCLEOTIDE SEQUENCE</scope>
    <source>
        <tissue evidence="14">Fresh leaf tissue</tissue>
    </source>
</reference>
<keyword evidence="5" id="KW-0611">Plant defense</keyword>
<dbReference type="GO" id="GO:0043531">
    <property type="term" value="F:ADP binding"/>
    <property type="evidence" value="ECO:0007669"/>
    <property type="project" value="InterPro"/>
</dbReference>
<accession>A0A8J5UYY1</accession>
<feature type="domain" description="Disease resistance R13L4/SHOC-2-like LRR" evidence="13">
    <location>
        <begin position="684"/>
        <end position="974"/>
    </location>
</feature>
<dbReference type="OrthoDB" id="606096at2759"/>
<evidence type="ECO:0000313" key="15">
    <source>
        <dbReference type="Proteomes" id="UP000729402"/>
    </source>
</evidence>
<dbReference type="AlphaFoldDB" id="A0A8J5UYY1"/>